<name>A0ABW1GDR8_9ACTN</name>
<protein>
    <submittedName>
        <fullName evidence="1">Uncharacterized protein</fullName>
    </submittedName>
</protein>
<evidence type="ECO:0000313" key="2">
    <source>
        <dbReference type="Proteomes" id="UP001596174"/>
    </source>
</evidence>
<reference evidence="2" key="1">
    <citation type="journal article" date="2019" name="Int. J. Syst. Evol. Microbiol.">
        <title>The Global Catalogue of Microorganisms (GCM) 10K type strain sequencing project: providing services to taxonomists for standard genome sequencing and annotation.</title>
        <authorList>
            <consortium name="The Broad Institute Genomics Platform"/>
            <consortium name="The Broad Institute Genome Sequencing Center for Infectious Disease"/>
            <person name="Wu L."/>
            <person name="Ma J."/>
        </authorList>
    </citation>
    <scope>NUCLEOTIDE SEQUENCE [LARGE SCALE GENOMIC DNA]</scope>
    <source>
        <strain evidence="2">JCM 4816</strain>
    </source>
</reference>
<organism evidence="1 2">
    <name type="scientific">Streptacidiphilus monticola</name>
    <dbReference type="NCBI Taxonomy" id="2161674"/>
    <lineage>
        <taxon>Bacteria</taxon>
        <taxon>Bacillati</taxon>
        <taxon>Actinomycetota</taxon>
        <taxon>Actinomycetes</taxon>
        <taxon>Kitasatosporales</taxon>
        <taxon>Streptomycetaceae</taxon>
        <taxon>Streptacidiphilus</taxon>
    </lineage>
</organism>
<dbReference type="EMBL" id="JBHSQJ010000247">
    <property type="protein sequence ID" value="MFC5911767.1"/>
    <property type="molecule type" value="Genomic_DNA"/>
</dbReference>
<evidence type="ECO:0000313" key="1">
    <source>
        <dbReference type="EMBL" id="MFC5911767.1"/>
    </source>
</evidence>
<accession>A0ABW1GDR8</accession>
<gene>
    <name evidence="1" type="ORF">ACFP3V_31755</name>
</gene>
<proteinExistence type="predicted"/>
<sequence>MPAPPAPASTLIVGELYYDSAADRHGILQDVSGARVFLRPEGGGREWTALDSDLHHPADAERIRAHRARAQRAALLRAFDS</sequence>
<comment type="caution">
    <text evidence="1">The sequence shown here is derived from an EMBL/GenBank/DDBJ whole genome shotgun (WGS) entry which is preliminary data.</text>
</comment>
<keyword evidence="2" id="KW-1185">Reference proteome</keyword>
<dbReference type="Proteomes" id="UP001596174">
    <property type="component" value="Unassembled WGS sequence"/>
</dbReference>
<dbReference type="RefSeq" id="WP_380591288.1">
    <property type="nucleotide sequence ID" value="NZ_JBHSQJ010000247.1"/>
</dbReference>